<comment type="caution">
    <text evidence="2">The sequence shown here is derived from an EMBL/GenBank/DDBJ whole genome shotgun (WGS) entry which is preliminary data.</text>
</comment>
<dbReference type="CDD" id="cd20292">
    <property type="entry name" value="cupin_QdtA-like"/>
    <property type="match status" value="1"/>
</dbReference>
<dbReference type="InterPro" id="IPR008894">
    <property type="entry name" value="QdtA_cupin_dom"/>
</dbReference>
<dbReference type="Pfam" id="PF05523">
    <property type="entry name" value="FdtA"/>
    <property type="match status" value="1"/>
</dbReference>
<accession>A0A840X163</accession>
<dbReference type="AlphaFoldDB" id="A0A840X163"/>
<dbReference type="InterPro" id="IPR011051">
    <property type="entry name" value="RmlC_Cupin_sf"/>
</dbReference>
<evidence type="ECO:0000259" key="1">
    <source>
        <dbReference type="Pfam" id="PF05523"/>
    </source>
</evidence>
<dbReference type="Gene3D" id="2.60.120.10">
    <property type="entry name" value="Jelly Rolls"/>
    <property type="match status" value="1"/>
</dbReference>
<gene>
    <name evidence="2" type="ORF">FHS89_001647</name>
</gene>
<dbReference type="InterPro" id="IPR014710">
    <property type="entry name" value="RmlC-like_jellyroll"/>
</dbReference>
<reference evidence="2 3" key="1">
    <citation type="submission" date="2020-08" db="EMBL/GenBank/DDBJ databases">
        <title>Genomic Encyclopedia of Type Strains, Phase IV (KMG-IV): sequencing the most valuable type-strain genomes for metagenomic binning, comparative biology and taxonomic classification.</title>
        <authorList>
            <person name="Goeker M."/>
        </authorList>
    </citation>
    <scope>NUCLEOTIDE SEQUENCE [LARGE SCALE GENOMIC DNA]</scope>
    <source>
        <strain evidence="2 3">DSM 103377</strain>
    </source>
</reference>
<dbReference type="EMBL" id="JACIJS010000004">
    <property type="protein sequence ID" value="MBB5515635.1"/>
    <property type="molecule type" value="Genomic_DNA"/>
</dbReference>
<proteinExistence type="predicted"/>
<name>A0A840X163_9RHOB</name>
<dbReference type="Proteomes" id="UP000553766">
    <property type="component" value="Unassembled WGS sequence"/>
</dbReference>
<evidence type="ECO:0000313" key="3">
    <source>
        <dbReference type="Proteomes" id="UP000553766"/>
    </source>
</evidence>
<evidence type="ECO:0000313" key="2">
    <source>
        <dbReference type="EMBL" id="MBB5515635.1"/>
    </source>
</evidence>
<sequence length="142" mass="15577">MTAPARPALDACHLIDLPRVSDARGALSFVEGQRHVPFDIARVYYLYDLGPAVTRGAHGHKALEQLIIAVAGRFEITLSDGQQSRRFELSRPDQGLYVGPMIWRDLGGFSEGAVCLVLASLPYDEADYFRDHAAYLEAVSAS</sequence>
<dbReference type="SUPFAM" id="SSF51182">
    <property type="entry name" value="RmlC-like cupins"/>
    <property type="match status" value="1"/>
</dbReference>
<keyword evidence="3" id="KW-1185">Reference proteome</keyword>
<organism evidence="2 3">
    <name type="scientific">Rubricella aquisinus</name>
    <dbReference type="NCBI Taxonomy" id="2028108"/>
    <lineage>
        <taxon>Bacteria</taxon>
        <taxon>Pseudomonadati</taxon>
        <taxon>Pseudomonadota</taxon>
        <taxon>Alphaproteobacteria</taxon>
        <taxon>Rhodobacterales</taxon>
        <taxon>Paracoccaceae</taxon>
        <taxon>Rubricella</taxon>
    </lineage>
</organism>
<dbReference type="RefSeq" id="WP_184010484.1">
    <property type="nucleotide sequence ID" value="NZ_JACIJS010000004.1"/>
</dbReference>
<protein>
    <submittedName>
        <fullName evidence="2">dTDP-4-dehydrorhamnose 3,5-epimerase-like enzyme</fullName>
    </submittedName>
</protein>
<feature type="domain" description="Sugar 3,4-ketoisomerase QdtA cupin" evidence="1">
    <location>
        <begin position="12"/>
        <end position="139"/>
    </location>
</feature>